<evidence type="ECO:0000259" key="1">
    <source>
        <dbReference type="Pfam" id="PF09359"/>
    </source>
</evidence>
<proteinExistence type="predicted"/>
<dbReference type="Pfam" id="PF09359">
    <property type="entry name" value="VTC"/>
    <property type="match status" value="1"/>
</dbReference>
<feature type="domain" description="VTC" evidence="1">
    <location>
        <begin position="4"/>
        <end position="240"/>
    </location>
</feature>
<dbReference type="Gene3D" id="3.20.100.30">
    <property type="entry name" value="VTC, catalytic tunnel domain"/>
    <property type="match status" value="1"/>
</dbReference>
<dbReference type="OrthoDB" id="9784042at2"/>
<accession>A0A5C5XEY5</accession>
<dbReference type="InterPro" id="IPR042267">
    <property type="entry name" value="VTC_sf"/>
</dbReference>
<dbReference type="InterPro" id="IPR018966">
    <property type="entry name" value="VTC_domain"/>
</dbReference>
<dbReference type="EMBL" id="SJPG01000001">
    <property type="protein sequence ID" value="TWT61550.1"/>
    <property type="molecule type" value="Genomic_DNA"/>
</dbReference>
<organism evidence="2 3">
    <name type="scientific">Rubinisphaera italica</name>
    <dbReference type="NCBI Taxonomy" id="2527969"/>
    <lineage>
        <taxon>Bacteria</taxon>
        <taxon>Pseudomonadati</taxon>
        <taxon>Planctomycetota</taxon>
        <taxon>Planctomycetia</taxon>
        <taxon>Planctomycetales</taxon>
        <taxon>Planctomycetaceae</taxon>
        <taxon>Rubinisphaera</taxon>
    </lineage>
</organism>
<evidence type="ECO:0000313" key="3">
    <source>
        <dbReference type="Proteomes" id="UP000316095"/>
    </source>
</evidence>
<dbReference type="RefSeq" id="WP_146503525.1">
    <property type="nucleotide sequence ID" value="NZ_SJPG01000001.1"/>
</dbReference>
<keyword evidence="3" id="KW-1185">Reference proteome</keyword>
<gene>
    <name evidence="2" type="ORF">Pan54_22860</name>
</gene>
<dbReference type="CDD" id="cd07750">
    <property type="entry name" value="PolyPPase_VTC_like"/>
    <property type="match status" value="1"/>
</dbReference>
<protein>
    <submittedName>
        <fullName evidence="2">VTC domain protein</fullName>
    </submittedName>
</protein>
<dbReference type="AlphaFoldDB" id="A0A5C5XEY5"/>
<sequence length="252" mass="29518">MISRYEIKFRVTHEQRERFLAAAKPGLIEDPHGKNACYRVSSVYYDSPKFDLYWEKIDGIALRRKLRLRFYDELKSPDQLQDQVFFLEIKHRIKDSVCKERVRLTPEGGLAILQNSDELANLREYVLEEDLKFHSTVSLMEWMQASLKCKAANTISYLREAWMGKVDDRVRITFDHAACTYSPDSYSKVGHEPGFALIPEEESIMEIKFNQSIPRWLRDIVAEQGLTPRRYSKYASGIDRLWKPLESLQTSV</sequence>
<dbReference type="Proteomes" id="UP000316095">
    <property type="component" value="Unassembled WGS sequence"/>
</dbReference>
<name>A0A5C5XEY5_9PLAN</name>
<dbReference type="GO" id="GO:0006799">
    <property type="term" value="P:polyphosphate biosynthetic process"/>
    <property type="evidence" value="ECO:0007669"/>
    <property type="project" value="UniProtKB-ARBA"/>
</dbReference>
<comment type="caution">
    <text evidence="2">The sequence shown here is derived from an EMBL/GenBank/DDBJ whole genome shotgun (WGS) entry which is preliminary data.</text>
</comment>
<reference evidence="2 3" key="1">
    <citation type="submission" date="2019-02" db="EMBL/GenBank/DDBJ databases">
        <title>Deep-cultivation of Planctomycetes and their phenomic and genomic characterization uncovers novel biology.</title>
        <authorList>
            <person name="Wiegand S."/>
            <person name="Jogler M."/>
            <person name="Boedeker C."/>
            <person name="Pinto D."/>
            <person name="Vollmers J."/>
            <person name="Rivas-Marin E."/>
            <person name="Kohn T."/>
            <person name="Peeters S.H."/>
            <person name="Heuer A."/>
            <person name="Rast P."/>
            <person name="Oberbeckmann S."/>
            <person name="Bunk B."/>
            <person name="Jeske O."/>
            <person name="Meyerdierks A."/>
            <person name="Storesund J.E."/>
            <person name="Kallscheuer N."/>
            <person name="Luecker S."/>
            <person name="Lage O.M."/>
            <person name="Pohl T."/>
            <person name="Merkel B.J."/>
            <person name="Hornburger P."/>
            <person name="Mueller R.-W."/>
            <person name="Bruemmer F."/>
            <person name="Labrenz M."/>
            <person name="Spormann A.M."/>
            <person name="Op Den Camp H."/>
            <person name="Overmann J."/>
            <person name="Amann R."/>
            <person name="Jetten M.S.M."/>
            <person name="Mascher T."/>
            <person name="Medema M.H."/>
            <person name="Devos D.P."/>
            <person name="Kaster A.-K."/>
            <person name="Ovreas L."/>
            <person name="Rohde M."/>
            <person name="Galperin M.Y."/>
            <person name="Jogler C."/>
        </authorList>
    </citation>
    <scope>NUCLEOTIDE SEQUENCE [LARGE SCALE GENOMIC DNA]</scope>
    <source>
        <strain evidence="2 3">Pan54</strain>
    </source>
</reference>
<evidence type="ECO:0000313" key="2">
    <source>
        <dbReference type="EMBL" id="TWT61550.1"/>
    </source>
</evidence>